<evidence type="ECO:0000313" key="12">
    <source>
        <dbReference type="EMBL" id="WIF97360.1"/>
    </source>
</evidence>
<protein>
    <recommendedName>
        <fullName evidence="3">histidine kinase</fullName>
        <ecNumber evidence="3">2.7.13.3</ecNumber>
    </recommendedName>
</protein>
<evidence type="ECO:0000256" key="10">
    <source>
        <dbReference type="SAM" id="Phobius"/>
    </source>
</evidence>
<dbReference type="InterPro" id="IPR004358">
    <property type="entry name" value="Sig_transdc_His_kin-like_C"/>
</dbReference>
<dbReference type="EC" id="2.7.13.3" evidence="3"/>
<evidence type="ECO:0000256" key="2">
    <source>
        <dbReference type="ARBA" id="ARBA00004370"/>
    </source>
</evidence>
<dbReference type="PROSITE" id="PS50109">
    <property type="entry name" value="HIS_KIN"/>
    <property type="match status" value="1"/>
</dbReference>
<comment type="catalytic activity">
    <reaction evidence="1">
        <text>ATP + protein L-histidine = ADP + protein N-phospho-L-histidine.</text>
        <dbReference type="EC" id="2.7.13.3"/>
    </reaction>
</comment>
<evidence type="ECO:0000256" key="1">
    <source>
        <dbReference type="ARBA" id="ARBA00000085"/>
    </source>
</evidence>
<dbReference type="InterPro" id="IPR003661">
    <property type="entry name" value="HisK_dim/P_dom"/>
</dbReference>
<keyword evidence="5" id="KW-0808">Transferase</keyword>
<keyword evidence="10" id="KW-0812">Transmembrane</keyword>
<dbReference type="InterPro" id="IPR050351">
    <property type="entry name" value="BphY/WalK/GraS-like"/>
</dbReference>
<dbReference type="InterPro" id="IPR005467">
    <property type="entry name" value="His_kinase_dom"/>
</dbReference>
<evidence type="ECO:0000256" key="8">
    <source>
        <dbReference type="ARBA" id="ARBA00022840"/>
    </source>
</evidence>
<dbReference type="EMBL" id="CP126446">
    <property type="protein sequence ID" value="WIF97360.1"/>
    <property type="molecule type" value="Genomic_DNA"/>
</dbReference>
<dbReference type="SMART" id="SM00387">
    <property type="entry name" value="HATPase_c"/>
    <property type="match status" value="1"/>
</dbReference>
<dbReference type="CDD" id="cd00075">
    <property type="entry name" value="HATPase"/>
    <property type="match status" value="1"/>
</dbReference>
<evidence type="ECO:0000256" key="6">
    <source>
        <dbReference type="ARBA" id="ARBA00022741"/>
    </source>
</evidence>
<dbReference type="PANTHER" id="PTHR45453">
    <property type="entry name" value="PHOSPHATE REGULON SENSOR PROTEIN PHOR"/>
    <property type="match status" value="1"/>
</dbReference>
<feature type="transmembrane region" description="Helical" evidence="10">
    <location>
        <begin position="12"/>
        <end position="39"/>
    </location>
</feature>
<evidence type="ECO:0000256" key="3">
    <source>
        <dbReference type="ARBA" id="ARBA00012438"/>
    </source>
</evidence>
<keyword evidence="8" id="KW-0067">ATP-binding</keyword>
<dbReference type="Gene3D" id="3.30.565.10">
    <property type="entry name" value="Histidine kinase-like ATPase, C-terminal domain"/>
    <property type="match status" value="1"/>
</dbReference>
<dbReference type="CDD" id="cd00082">
    <property type="entry name" value="HisKA"/>
    <property type="match status" value="1"/>
</dbReference>
<keyword evidence="9" id="KW-0902">Two-component regulatory system</keyword>
<dbReference type="Proteomes" id="UP001236652">
    <property type="component" value="Chromosome"/>
</dbReference>
<dbReference type="Gene3D" id="1.10.287.130">
    <property type="match status" value="1"/>
</dbReference>
<feature type="domain" description="Histidine kinase" evidence="11">
    <location>
        <begin position="359"/>
        <end position="571"/>
    </location>
</feature>
<keyword evidence="7 12" id="KW-0418">Kinase</keyword>
<keyword evidence="4" id="KW-0597">Phosphoprotein</keyword>
<name>A0ABY8UY84_9BACI</name>
<comment type="subcellular location">
    <subcellularLocation>
        <location evidence="2">Membrane</location>
    </subcellularLocation>
</comment>
<evidence type="ECO:0000256" key="9">
    <source>
        <dbReference type="ARBA" id="ARBA00023012"/>
    </source>
</evidence>
<organism evidence="12 13">
    <name type="scientific">Pontibacillus chungwhensis</name>
    <dbReference type="NCBI Taxonomy" id="265426"/>
    <lineage>
        <taxon>Bacteria</taxon>
        <taxon>Bacillati</taxon>
        <taxon>Bacillota</taxon>
        <taxon>Bacilli</taxon>
        <taxon>Bacillales</taxon>
        <taxon>Bacillaceae</taxon>
        <taxon>Pontibacillus</taxon>
    </lineage>
</organism>
<accession>A0ABY8UY84</accession>
<dbReference type="SUPFAM" id="SSF47384">
    <property type="entry name" value="Homodimeric domain of signal transducing histidine kinase"/>
    <property type="match status" value="1"/>
</dbReference>
<feature type="transmembrane region" description="Helical" evidence="10">
    <location>
        <begin position="254"/>
        <end position="275"/>
    </location>
</feature>
<keyword evidence="10" id="KW-1133">Transmembrane helix</keyword>
<dbReference type="GO" id="GO:0016301">
    <property type="term" value="F:kinase activity"/>
    <property type="evidence" value="ECO:0007669"/>
    <property type="project" value="UniProtKB-KW"/>
</dbReference>
<reference evidence="12 13" key="1">
    <citation type="submission" date="2023-05" db="EMBL/GenBank/DDBJ databases">
        <title>Comparative genomics reveals the evidence of polycyclic aromatic hydrocarbons degradation in moderately halophilic genus Pontibacillus.</title>
        <authorList>
            <person name="Yang H."/>
            <person name="Qian Z."/>
        </authorList>
    </citation>
    <scope>NUCLEOTIDE SEQUENCE [LARGE SCALE GENOMIC DNA]</scope>
    <source>
        <strain evidence="13">HN14</strain>
    </source>
</reference>
<dbReference type="InterPro" id="IPR036890">
    <property type="entry name" value="HATPase_C_sf"/>
</dbReference>
<dbReference type="SUPFAM" id="SSF55874">
    <property type="entry name" value="ATPase domain of HSP90 chaperone/DNA topoisomerase II/histidine kinase"/>
    <property type="match status" value="1"/>
</dbReference>
<dbReference type="PRINTS" id="PR00344">
    <property type="entry name" value="BCTRLSENSOR"/>
</dbReference>
<dbReference type="RefSeq" id="WP_231418834.1">
    <property type="nucleotide sequence ID" value="NZ_CP126446.1"/>
</dbReference>
<keyword evidence="10" id="KW-0472">Membrane</keyword>
<evidence type="ECO:0000256" key="7">
    <source>
        <dbReference type="ARBA" id="ARBA00022777"/>
    </source>
</evidence>
<keyword evidence="13" id="KW-1185">Reference proteome</keyword>
<evidence type="ECO:0000259" key="11">
    <source>
        <dbReference type="PROSITE" id="PS50109"/>
    </source>
</evidence>
<evidence type="ECO:0000313" key="13">
    <source>
        <dbReference type="Proteomes" id="UP001236652"/>
    </source>
</evidence>
<dbReference type="SMART" id="SM00388">
    <property type="entry name" value="HisKA"/>
    <property type="match status" value="1"/>
</dbReference>
<keyword evidence="6" id="KW-0547">Nucleotide-binding</keyword>
<dbReference type="Pfam" id="PF00512">
    <property type="entry name" value="HisKA"/>
    <property type="match status" value="1"/>
</dbReference>
<dbReference type="PANTHER" id="PTHR45453:SF1">
    <property type="entry name" value="PHOSPHATE REGULON SENSOR PROTEIN PHOR"/>
    <property type="match status" value="1"/>
</dbReference>
<evidence type="ECO:0000256" key="5">
    <source>
        <dbReference type="ARBA" id="ARBA00022679"/>
    </source>
</evidence>
<dbReference type="InterPro" id="IPR036097">
    <property type="entry name" value="HisK_dim/P_sf"/>
</dbReference>
<dbReference type="Pfam" id="PF02518">
    <property type="entry name" value="HATPase_c"/>
    <property type="match status" value="1"/>
</dbReference>
<gene>
    <name evidence="12" type="ORF">QNI29_16735</name>
</gene>
<evidence type="ECO:0000256" key="4">
    <source>
        <dbReference type="ARBA" id="ARBA00022553"/>
    </source>
</evidence>
<dbReference type="InterPro" id="IPR003594">
    <property type="entry name" value="HATPase_dom"/>
</dbReference>
<proteinExistence type="predicted"/>
<sequence>MKSIKRRIGFHFSIQFVFLSVFIITVLLIVFFMLVNFLMNEDVNRNYPKGALETIATEAWIEEGKVDIPEMWINELEEKDMWMQIIDGSGEALYSANVPSSIQHTYTMDEILAIQERESIQTYEIVTYIDSLFYDQPYLYILGYQNQKQEQLDEWVQSFEEKGRVSEEGVSQIKQQMEETDVYLDVVNSEGEVLQRIGSGPSPERYTTIEIPARLSEPQNYDTKIMTKRLPETTWILHTPTEEGKWKFSSIQQILIVLISIGSATLLLLIALSIWHGIRYGQPLLLFISWLERMRNGNYEEVFTERERKKLFNKKNKIRLRYRLYKEVIQEFYDMAEQLDHAEKERLLLDQQREEWMSGISHDLRTPLTTIQGYGHMLETGYYEWEKEELKDMGETIRKKGDYMLELIQDFSLISKLKQQGLPIEYEIIDLKKTVERSLNKYQEYDTISVNVEPNTRLEANPKWIERLLDNLIINALKHNPTGTSVTITSKVEKDWIFLSIQDNGIGMDEHTQKNLFTRYFRGTNSEEESDGSGLGMSIAKAIVHAHHGSISVSSKLQKGTTIIVKFPIQQNKR</sequence>